<dbReference type="InterPro" id="IPR036388">
    <property type="entry name" value="WH-like_DNA-bd_sf"/>
</dbReference>
<keyword evidence="1" id="KW-0805">Transcription regulation</keyword>
<evidence type="ECO:0000313" key="6">
    <source>
        <dbReference type="EMBL" id="API57641.1"/>
    </source>
</evidence>
<reference evidence="7" key="1">
    <citation type="submission" date="2016-03" db="EMBL/GenBank/DDBJ databases">
        <title>Microsymbionts genomes from the relict species Vavilovia formosa.</title>
        <authorList>
            <person name="Chirak E."/>
            <person name="Kimeklis A."/>
            <person name="Kopat V."/>
            <person name="Andronov E."/>
        </authorList>
    </citation>
    <scope>NUCLEOTIDE SEQUENCE [LARGE SCALE GENOMIC DNA]</scope>
    <source>
        <strain evidence="7">Vaf12</strain>
    </source>
</reference>
<evidence type="ECO:0000256" key="1">
    <source>
        <dbReference type="ARBA" id="ARBA00023015"/>
    </source>
</evidence>
<evidence type="ECO:0000313" key="8">
    <source>
        <dbReference type="Proteomes" id="UP000183050"/>
    </source>
</evidence>
<dbReference type="GO" id="GO:0003677">
    <property type="term" value="F:DNA binding"/>
    <property type="evidence" value="ECO:0007669"/>
    <property type="project" value="UniProtKB-KW"/>
</dbReference>
<dbReference type="PANTHER" id="PTHR43537:SF5">
    <property type="entry name" value="UXU OPERON TRANSCRIPTIONAL REGULATOR"/>
    <property type="match status" value="1"/>
</dbReference>
<keyword evidence="6" id="KW-0614">Plasmid</keyword>
<evidence type="ECO:0000259" key="5">
    <source>
        <dbReference type="PROSITE" id="PS50949"/>
    </source>
</evidence>
<protein>
    <submittedName>
        <fullName evidence="7">GntR family transcriptional regulator</fullName>
    </submittedName>
</protein>
<dbReference type="Gene3D" id="1.10.10.10">
    <property type="entry name" value="Winged helix-like DNA-binding domain superfamily/Winged helix DNA-binding domain"/>
    <property type="match status" value="1"/>
</dbReference>
<gene>
    <name evidence="7" type="ORF">A4A59_24985</name>
    <name evidence="6" type="ORF">BMW22_40875</name>
</gene>
<accession>A0A154IEE7</accession>
<dbReference type="InterPro" id="IPR000524">
    <property type="entry name" value="Tscrpt_reg_HTH_GntR"/>
</dbReference>
<feature type="domain" description="HTH gntR-type" evidence="5">
    <location>
        <begin position="23"/>
        <end position="90"/>
    </location>
</feature>
<evidence type="ECO:0000313" key="7">
    <source>
        <dbReference type="EMBL" id="KZA98960.1"/>
    </source>
</evidence>
<dbReference type="SUPFAM" id="SSF46785">
    <property type="entry name" value="Winged helix' DNA-binding domain"/>
    <property type="match status" value="1"/>
</dbReference>
<dbReference type="AlphaFoldDB" id="A0A154IEE7"/>
<evidence type="ECO:0000256" key="3">
    <source>
        <dbReference type="ARBA" id="ARBA00023163"/>
    </source>
</evidence>
<proteinExistence type="predicted"/>
<dbReference type="Proteomes" id="UP000183050">
    <property type="component" value="Plasmid unnamed7"/>
</dbReference>
<geneLocation type="plasmid" evidence="6 8">
    <name>unnamed7</name>
</geneLocation>
<dbReference type="PANTHER" id="PTHR43537">
    <property type="entry name" value="TRANSCRIPTIONAL REGULATOR, GNTR FAMILY"/>
    <property type="match status" value="1"/>
</dbReference>
<dbReference type="PROSITE" id="PS50949">
    <property type="entry name" value="HTH_GNTR"/>
    <property type="match status" value="1"/>
</dbReference>
<sequence>MRCCKNTPQGRGGDPNFSTEPEPAKADIAYDAIRRILHSNGRVPGQHLREQDLASKLDLGRTPVREALQRLAAEGKIQYIPQRGFFTRPMSERALSEFYVVGREILISALNRMRPQVPESWTVTDKLSPDELALRAEAIFTKIAQEASNCEACKIVHRFCFCTHPLRMEITASELRPAFVESLEKLIAAMSELGTATTLVESALMNHLDLEQGAVSRIVQEVNERGLTGFPGPPKSL</sequence>
<evidence type="ECO:0000256" key="4">
    <source>
        <dbReference type="SAM" id="MobiDB-lite"/>
    </source>
</evidence>
<dbReference type="RefSeq" id="WP_072642680.1">
    <property type="nucleotide sequence ID" value="NZ_CP016290.1"/>
</dbReference>
<dbReference type="OrthoDB" id="8680240at2"/>
<dbReference type="InterPro" id="IPR036390">
    <property type="entry name" value="WH_DNA-bd_sf"/>
</dbReference>
<dbReference type="EMBL" id="LVYU01000109">
    <property type="protein sequence ID" value="KZA98960.1"/>
    <property type="molecule type" value="Genomic_DNA"/>
</dbReference>
<dbReference type="SMART" id="SM00345">
    <property type="entry name" value="HTH_GNTR"/>
    <property type="match status" value="1"/>
</dbReference>
<evidence type="ECO:0000256" key="2">
    <source>
        <dbReference type="ARBA" id="ARBA00023125"/>
    </source>
</evidence>
<dbReference type="GO" id="GO:0003700">
    <property type="term" value="F:DNA-binding transcription factor activity"/>
    <property type="evidence" value="ECO:0007669"/>
    <property type="project" value="InterPro"/>
</dbReference>
<dbReference type="Pfam" id="PF00392">
    <property type="entry name" value="GntR"/>
    <property type="match status" value="1"/>
</dbReference>
<reference evidence="6 8" key="2">
    <citation type="submission" date="2016-11" db="EMBL/GenBank/DDBJ databases">
        <title>Rhizobium leguminosarum bv. viciae strain Vaf12 isolated from Vavilovia formosa root nodules from Russia, Dagestan.</title>
        <authorList>
            <person name="Kimeklis A."/>
        </authorList>
    </citation>
    <scope>NUCLEOTIDE SEQUENCE [LARGE SCALE GENOMIC DNA]</scope>
    <source>
        <strain evidence="6 8">Vaf-108</strain>
        <plasmid evidence="8">Plasmid unnamed7</plasmid>
        <plasmid evidence="6">unnamed7</plasmid>
    </source>
</reference>
<organism evidence="7">
    <name type="scientific">Rhizobium leguminosarum</name>
    <dbReference type="NCBI Taxonomy" id="384"/>
    <lineage>
        <taxon>Bacteria</taxon>
        <taxon>Pseudomonadati</taxon>
        <taxon>Pseudomonadota</taxon>
        <taxon>Alphaproteobacteria</taxon>
        <taxon>Hyphomicrobiales</taxon>
        <taxon>Rhizobiaceae</taxon>
        <taxon>Rhizobium/Agrobacterium group</taxon>
        <taxon>Rhizobium</taxon>
    </lineage>
</organism>
<name>A0A154IEE7_RHILE</name>
<dbReference type="EMBL" id="CP018235">
    <property type="protein sequence ID" value="API57641.1"/>
    <property type="molecule type" value="Genomic_DNA"/>
</dbReference>
<feature type="region of interest" description="Disordered" evidence="4">
    <location>
        <begin position="1"/>
        <end position="22"/>
    </location>
</feature>
<keyword evidence="2" id="KW-0238">DNA-binding</keyword>
<keyword evidence="3" id="KW-0804">Transcription</keyword>